<dbReference type="SUPFAM" id="SSF56059">
    <property type="entry name" value="Glutathione synthetase ATP-binding domain-like"/>
    <property type="match status" value="1"/>
</dbReference>
<dbReference type="Pfam" id="PF14398">
    <property type="entry name" value="ATPgrasp_YheCD"/>
    <property type="match status" value="1"/>
</dbReference>
<dbReference type="PANTHER" id="PTHR21621:SF0">
    <property type="entry name" value="BETA-CITRYLGLUTAMATE SYNTHASE B-RELATED"/>
    <property type="match status" value="1"/>
</dbReference>
<evidence type="ECO:0000313" key="2">
    <source>
        <dbReference type="Proteomes" id="UP001519343"/>
    </source>
</evidence>
<name>A0ABS4GN10_9BACL</name>
<dbReference type="Proteomes" id="UP001519343">
    <property type="component" value="Unassembled WGS sequence"/>
</dbReference>
<dbReference type="InterPro" id="IPR026838">
    <property type="entry name" value="YheC/D"/>
</dbReference>
<dbReference type="Gene3D" id="3.30.1490.20">
    <property type="entry name" value="ATP-grasp fold, A domain"/>
    <property type="match status" value="1"/>
</dbReference>
<evidence type="ECO:0000313" key="1">
    <source>
        <dbReference type="EMBL" id="MBP1931654.1"/>
    </source>
</evidence>
<keyword evidence="2" id="KW-1185">Reference proteome</keyword>
<dbReference type="PANTHER" id="PTHR21621">
    <property type="entry name" value="RIBOSOMAL PROTEIN S6 MODIFICATION PROTEIN"/>
    <property type="match status" value="1"/>
</dbReference>
<gene>
    <name evidence="1" type="ORF">J2Z37_001655</name>
</gene>
<organism evidence="1 2">
    <name type="scientific">Ammoniphilus resinae</name>
    <dbReference type="NCBI Taxonomy" id="861532"/>
    <lineage>
        <taxon>Bacteria</taxon>
        <taxon>Bacillati</taxon>
        <taxon>Bacillota</taxon>
        <taxon>Bacilli</taxon>
        <taxon>Bacillales</taxon>
        <taxon>Paenibacillaceae</taxon>
        <taxon>Aneurinibacillus group</taxon>
        <taxon>Ammoniphilus</taxon>
    </lineage>
</organism>
<sequence length="213" mass="25028">MPKTRSYNDKKFWELLKEHRDVIVKPTNGSGGAGVIRVIASGRKKFSVHREVKKRKFHSKRKLIRYLRKKIGKNSYIVQQRIHLAKYNHRPFDIRIMVQRRKRKPWKVTGRLVKVAGPGYIITNTARSKGKVIPLKRAVKSSAVRKKLNKIALRATKCLSRHYRGLRVIGLDMAVDKKKKVWIIETNFAPATSLFLRLKDKSMYKRIIKYQKR</sequence>
<proteinExistence type="predicted"/>
<reference evidence="1 2" key="1">
    <citation type="submission" date="2021-03" db="EMBL/GenBank/DDBJ databases">
        <title>Genomic Encyclopedia of Type Strains, Phase IV (KMG-IV): sequencing the most valuable type-strain genomes for metagenomic binning, comparative biology and taxonomic classification.</title>
        <authorList>
            <person name="Goeker M."/>
        </authorList>
    </citation>
    <scope>NUCLEOTIDE SEQUENCE [LARGE SCALE GENOMIC DNA]</scope>
    <source>
        <strain evidence="1 2">DSM 24738</strain>
    </source>
</reference>
<accession>A0ABS4GN10</accession>
<protein>
    <submittedName>
        <fullName evidence="1">Glutathione synthase/RimK-type ligase-like ATP-grasp enzyme</fullName>
    </submittedName>
</protein>
<dbReference type="InterPro" id="IPR013815">
    <property type="entry name" value="ATP_grasp_subdomain_1"/>
</dbReference>
<dbReference type="EMBL" id="JAGGKT010000003">
    <property type="protein sequence ID" value="MBP1931654.1"/>
    <property type="molecule type" value="Genomic_DNA"/>
</dbReference>
<dbReference type="Gene3D" id="3.30.470.20">
    <property type="entry name" value="ATP-grasp fold, B domain"/>
    <property type="match status" value="1"/>
</dbReference>
<comment type="caution">
    <text evidence="1">The sequence shown here is derived from an EMBL/GenBank/DDBJ whole genome shotgun (WGS) entry which is preliminary data.</text>
</comment>